<keyword evidence="2" id="KW-1185">Reference proteome</keyword>
<accession>A0A8S0R844</accession>
<dbReference type="AlphaFoldDB" id="A0A8S0R844"/>
<evidence type="ECO:0000313" key="2">
    <source>
        <dbReference type="Proteomes" id="UP000594638"/>
    </source>
</evidence>
<organism evidence="1 2">
    <name type="scientific">Olea europaea subsp. europaea</name>
    <dbReference type="NCBI Taxonomy" id="158383"/>
    <lineage>
        <taxon>Eukaryota</taxon>
        <taxon>Viridiplantae</taxon>
        <taxon>Streptophyta</taxon>
        <taxon>Embryophyta</taxon>
        <taxon>Tracheophyta</taxon>
        <taxon>Spermatophyta</taxon>
        <taxon>Magnoliopsida</taxon>
        <taxon>eudicotyledons</taxon>
        <taxon>Gunneridae</taxon>
        <taxon>Pentapetalae</taxon>
        <taxon>asterids</taxon>
        <taxon>lamiids</taxon>
        <taxon>Lamiales</taxon>
        <taxon>Oleaceae</taxon>
        <taxon>Oleeae</taxon>
        <taxon>Olea</taxon>
    </lineage>
</organism>
<comment type="caution">
    <text evidence="1">The sequence shown here is derived from an EMBL/GenBank/DDBJ whole genome shotgun (WGS) entry which is preliminary data.</text>
</comment>
<proteinExistence type="predicted"/>
<dbReference type="Gramene" id="OE9A024684T1">
    <property type="protein sequence ID" value="OE9A024684C1"/>
    <property type="gene ID" value="OE9A024684"/>
</dbReference>
<dbReference type="EMBL" id="CACTIH010002220">
    <property type="protein sequence ID" value="CAA2975018.1"/>
    <property type="molecule type" value="Genomic_DNA"/>
</dbReference>
<sequence length="173" mass="19645">MVIIITSLAVPQDHLQSGWRWMDEGEYRKSLKVMVVVVKVEEEEEPSEVKRESRRRRVRVREVVTCMRMGNMSSFISYTNRMAFSQAWEATCKSSSTSSTMEVPSGKTFLINPLYFDGPCNNKIINVEGYSWWFTLAEFSEMEDSGVVFNTSFGEAVEETGVGRISDIIGLVG</sequence>
<evidence type="ECO:0000313" key="1">
    <source>
        <dbReference type="EMBL" id="CAA2975018.1"/>
    </source>
</evidence>
<name>A0A8S0R844_OLEEU</name>
<gene>
    <name evidence="1" type="ORF">OLEA9_A024684</name>
</gene>
<dbReference type="Proteomes" id="UP000594638">
    <property type="component" value="Unassembled WGS sequence"/>
</dbReference>
<dbReference type="SUPFAM" id="SSF51126">
    <property type="entry name" value="Pectin lyase-like"/>
    <property type="match status" value="1"/>
</dbReference>
<reference evidence="1 2" key="1">
    <citation type="submission" date="2019-12" db="EMBL/GenBank/DDBJ databases">
        <authorList>
            <person name="Alioto T."/>
            <person name="Alioto T."/>
            <person name="Gomez Garrido J."/>
        </authorList>
    </citation>
    <scope>NUCLEOTIDE SEQUENCE [LARGE SCALE GENOMIC DNA]</scope>
</reference>
<protein>
    <submittedName>
        <fullName evidence="1">Uncharacterized protein</fullName>
    </submittedName>
</protein>
<dbReference type="InterPro" id="IPR011050">
    <property type="entry name" value="Pectin_lyase_fold/virulence"/>
</dbReference>
<dbReference type="OrthoDB" id="187139at2759"/>